<reference evidence="2" key="1">
    <citation type="submission" date="2023-11" db="EMBL/GenBank/DDBJ databases">
        <title>Genome assemblies of two species of porcelain crab, Petrolisthes cinctipes and Petrolisthes manimaculis (Anomura: Porcellanidae).</title>
        <authorList>
            <person name="Angst P."/>
        </authorList>
    </citation>
    <scope>NUCLEOTIDE SEQUENCE</scope>
    <source>
        <strain evidence="2">PB745_02</strain>
        <tissue evidence="2">Gill</tissue>
    </source>
</reference>
<evidence type="ECO:0000256" key="1">
    <source>
        <dbReference type="SAM" id="MobiDB-lite"/>
    </source>
</evidence>
<accession>A0AAE1UIT8</accession>
<organism evidence="2 3">
    <name type="scientific">Petrolisthes manimaculis</name>
    <dbReference type="NCBI Taxonomy" id="1843537"/>
    <lineage>
        <taxon>Eukaryota</taxon>
        <taxon>Metazoa</taxon>
        <taxon>Ecdysozoa</taxon>
        <taxon>Arthropoda</taxon>
        <taxon>Crustacea</taxon>
        <taxon>Multicrustacea</taxon>
        <taxon>Malacostraca</taxon>
        <taxon>Eumalacostraca</taxon>
        <taxon>Eucarida</taxon>
        <taxon>Decapoda</taxon>
        <taxon>Pleocyemata</taxon>
        <taxon>Anomura</taxon>
        <taxon>Galatheoidea</taxon>
        <taxon>Porcellanidae</taxon>
        <taxon>Petrolisthes</taxon>
    </lineage>
</organism>
<sequence length="243" mass="27189">MDLSAESLGHVTMDEYIPSGAATSLLTENKTTTIPALKYTSSGFHRRRRYRSEHLADHTEAVTTNRRHTNSDSAVDNHRETDMCFTGSGVQPVEIKGVAMLCFDGEGSWFQGSIASEDDTQYAIYGTKTRRTSQTNTGCDCPSSEEDYLGQEGVPVTFDIRVVDCDVGEEYSLKRVHGRNGEVCTFTCPCVTFTTENVYRGQKADMMAQHCLGHKLQGKRSQVYRGPIRLLCVPIRRNTHWVM</sequence>
<evidence type="ECO:0000313" key="2">
    <source>
        <dbReference type="EMBL" id="KAK4320044.1"/>
    </source>
</evidence>
<name>A0AAE1UIT8_9EUCA</name>
<dbReference type="Proteomes" id="UP001292094">
    <property type="component" value="Unassembled WGS sequence"/>
</dbReference>
<dbReference type="AlphaFoldDB" id="A0AAE1UIT8"/>
<proteinExistence type="predicted"/>
<protein>
    <submittedName>
        <fullName evidence="2">Uncharacterized protein</fullName>
    </submittedName>
</protein>
<keyword evidence="3" id="KW-1185">Reference proteome</keyword>
<dbReference type="EMBL" id="JAWZYT010000699">
    <property type="protein sequence ID" value="KAK4320044.1"/>
    <property type="molecule type" value="Genomic_DNA"/>
</dbReference>
<gene>
    <name evidence="2" type="ORF">Pmani_009065</name>
</gene>
<feature type="region of interest" description="Disordered" evidence="1">
    <location>
        <begin position="54"/>
        <end position="75"/>
    </location>
</feature>
<comment type="caution">
    <text evidence="2">The sequence shown here is derived from an EMBL/GenBank/DDBJ whole genome shotgun (WGS) entry which is preliminary data.</text>
</comment>
<evidence type="ECO:0000313" key="3">
    <source>
        <dbReference type="Proteomes" id="UP001292094"/>
    </source>
</evidence>